<dbReference type="PANTHER" id="PTHR23020:SF41">
    <property type="entry name" value="AMINOGLYCOSIDE PHOSPHOTRANSFERASE DOMAIN-CONTAINING PROTEIN"/>
    <property type="match status" value="1"/>
</dbReference>
<dbReference type="WBParaSite" id="PSU_v2.g15240.t1">
    <property type="protein sequence ID" value="PSU_v2.g15240.t1"/>
    <property type="gene ID" value="PSU_v2.g15240"/>
</dbReference>
<dbReference type="Proteomes" id="UP000887577">
    <property type="component" value="Unplaced"/>
</dbReference>
<reference evidence="2" key="1">
    <citation type="submission" date="2022-11" db="UniProtKB">
        <authorList>
            <consortium name="WormBaseParasite"/>
        </authorList>
    </citation>
    <scope>IDENTIFICATION</scope>
</reference>
<sequence length="255" mass="29583">MENTNYGDTVNLDESINGHSFTYGWLLDSLRKNDKIYQKLHGNRGVKAISACDVSGGKGFFSAIHRCIITFTDSNKNSDTDYYSTILKIPGFTSFQEAQSQSDIPKELLDKSIKEKCENMHKFECNFYNGISQILDAPVPIVYKTVEWILEKQEGCIHMEDLTLRAKTISFFDNINLTHVKFFIQCLTKMHKNILFVNPKVWKGKFVQGQNCYVDFFDMYESGYETFLKRNKNYGNFFGTLKFDLLFKFSKKILN</sequence>
<keyword evidence="1" id="KW-1185">Reference proteome</keyword>
<dbReference type="PANTHER" id="PTHR23020">
    <property type="entry name" value="UNCHARACTERIZED NUCLEAR HORMONE RECEPTOR-RELATED"/>
    <property type="match status" value="1"/>
</dbReference>
<evidence type="ECO:0000313" key="2">
    <source>
        <dbReference type="WBParaSite" id="PSU_v2.g15240.t1"/>
    </source>
</evidence>
<name>A0A914Y907_9BILA</name>
<organism evidence="1 2">
    <name type="scientific">Panagrolaimus superbus</name>
    <dbReference type="NCBI Taxonomy" id="310955"/>
    <lineage>
        <taxon>Eukaryota</taxon>
        <taxon>Metazoa</taxon>
        <taxon>Ecdysozoa</taxon>
        <taxon>Nematoda</taxon>
        <taxon>Chromadorea</taxon>
        <taxon>Rhabditida</taxon>
        <taxon>Tylenchina</taxon>
        <taxon>Panagrolaimomorpha</taxon>
        <taxon>Panagrolaimoidea</taxon>
        <taxon>Panagrolaimidae</taxon>
        <taxon>Panagrolaimus</taxon>
    </lineage>
</organism>
<dbReference type="InterPro" id="IPR052961">
    <property type="entry name" value="Oxido-Kinase-like_Enzymes"/>
</dbReference>
<protein>
    <submittedName>
        <fullName evidence="2">Uncharacterized protein</fullName>
    </submittedName>
</protein>
<proteinExistence type="predicted"/>
<accession>A0A914Y907</accession>
<dbReference type="AlphaFoldDB" id="A0A914Y907"/>
<evidence type="ECO:0000313" key="1">
    <source>
        <dbReference type="Proteomes" id="UP000887577"/>
    </source>
</evidence>